<dbReference type="SUPFAM" id="SSF55200">
    <property type="entry name" value="Translation initiation factor IF3, C-terminal domain"/>
    <property type="match status" value="1"/>
</dbReference>
<dbReference type="Pfam" id="PF00707">
    <property type="entry name" value="IF3_C"/>
    <property type="match status" value="1"/>
</dbReference>
<dbReference type="FunFam" id="3.30.110.10:FF:000001">
    <property type="entry name" value="Translation initiation factor IF-3"/>
    <property type="match status" value="1"/>
</dbReference>
<dbReference type="GO" id="GO:0032790">
    <property type="term" value="P:ribosome disassembly"/>
    <property type="evidence" value="ECO:0007669"/>
    <property type="project" value="TreeGrafter"/>
</dbReference>
<accession>X0RMP7</accession>
<keyword evidence="3" id="KW-0648">Protein biosynthesis</keyword>
<dbReference type="InterPro" id="IPR001288">
    <property type="entry name" value="Translation_initiation_fac_3"/>
</dbReference>
<evidence type="ECO:0000256" key="3">
    <source>
        <dbReference type="ARBA" id="ARBA00022917"/>
    </source>
</evidence>
<feature type="non-terminal residue" evidence="6">
    <location>
        <position position="1"/>
    </location>
</feature>
<comment type="caution">
    <text evidence="6">The sequence shown here is derived from an EMBL/GenBank/DDBJ whole genome shotgun (WGS) entry which is preliminary data.</text>
</comment>
<dbReference type="NCBIfam" id="TIGR00168">
    <property type="entry name" value="infC"/>
    <property type="match status" value="1"/>
</dbReference>
<dbReference type="SUPFAM" id="SSF54364">
    <property type="entry name" value="Translation initiation factor IF3, N-terminal domain"/>
    <property type="match status" value="1"/>
</dbReference>
<evidence type="ECO:0000256" key="2">
    <source>
        <dbReference type="ARBA" id="ARBA00022540"/>
    </source>
</evidence>
<dbReference type="GO" id="GO:0043022">
    <property type="term" value="F:ribosome binding"/>
    <property type="evidence" value="ECO:0007669"/>
    <property type="project" value="TreeGrafter"/>
</dbReference>
<feature type="domain" description="Translation initiation factor 3 N-terminal" evidence="5">
    <location>
        <begin position="1"/>
        <end position="52"/>
    </location>
</feature>
<keyword evidence="2" id="KW-0396">Initiation factor</keyword>
<dbReference type="Gene3D" id="3.10.20.80">
    <property type="entry name" value="Translation initiation factor 3 (IF-3), N-terminal domain"/>
    <property type="match status" value="1"/>
</dbReference>
<dbReference type="AlphaFoldDB" id="X0RMP7"/>
<dbReference type="Pfam" id="PF05198">
    <property type="entry name" value="IF3_N"/>
    <property type="match status" value="1"/>
</dbReference>
<dbReference type="EMBL" id="BARS01000008">
    <property type="protein sequence ID" value="GAF70094.1"/>
    <property type="molecule type" value="Genomic_DNA"/>
</dbReference>
<feature type="domain" description="Translation initiation factor 3 C-terminal" evidence="4">
    <location>
        <begin position="63"/>
        <end position="146"/>
    </location>
</feature>
<evidence type="ECO:0008006" key="7">
    <source>
        <dbReference type="Google" id="ProtNLM"/>
    </source>
</evidence>
<evidence type="ECO:0000259" key="5">
    <source>
        <dbReference type="Pfam" id="PF05198"/>
    </source>
</evidence>
<dbReference type="GO" id="GO:0003743">
    <property type="term" value="F:translation initiation factor activity"/>
    <property type="evidence" value="ECO:0007669"/>
    <property type="project" value="UniProtKB-KW"/>
</dbReference>
<evidence type="ECO:0000256" key="1">
    <source>
        <dbReference type="ARBA" id="ARBA00005439"/>
    </source>
</evidence>
<proteinExistence type="inferred from homology"/>
<reference evidence="6" key="1">
    <citation type="journal article" date="2014" name="Front. Microbiol.">
        <title>High frequency of phylogenetically diverse reductive dehalogenase-homologous genes in deep subseafloor sedimentary metagenomes.</title>
        <authorList>
            <person name="Kawai M."/>
            <person name="Futagami T."/>
            <person name="Toyoda A."/>
            <person name="Takaki Y."/>
            <person name="Nishi S."/>
            <person name="Hori S."/>
            <person name="Arai W."/>
            <person name="Tsubouchi T."/>
            <person name="Morono Y."/>
            <person name="Uchiyama I."/>
            <person name="Ito T."/>
            <person name="Fujiyama A."/>
            <person name="Inagaki F."/>
            <person name="Takami H."/>
        </authorList>
    </citation>
    <scope>NUCLEOTIDE SEQUENCE</scope>
    <source>
        <strain evidence="6">Expedition CK06-06</strain>
    </source>
</reference>
<name>X0RMP7_9ZZZZ</name>
<gene>
    <name evidence="6" type="ORF">S01H1_00038</name>
</gene>
<sequence>GKQVGIVSKKEGLELAEKSNLDLVEVAPDANPPVCRIIDYGKYKYLLDKKNRSGKKKQKSGGMKEIKMRPNIGEHDYNFKVKNLYKFLEEGNQVKITIMFRGREMRYLDLGRELLDRITKHTEEIAKIVKEPKLEGRNMILVLMPK</sequence>
<dbReference type="PANTHER" id="PTHR10938">
    <property type="entry name" value="TRANSLATION INITIATION FACTOR IF-3"/>
    <property type="match status" value="1"/>
</dbReference>
<organism evidence="6">
    <name type="scientific">marine sediment metagenome</name>
    <dbReference type="NCBI Taxonomy" id="412755"/>
    <lineage>
        <taxon>unclassified sequences</taxon>
        <taxon>metagenomes</taxon>
        <taxon>ecological metagenomes</taxon>
    </lineage>
</organism>
<dbReference type="InterPro" id="IPR036788">
    <property type="entry name" value="T_IF-3_C_sf"/>
</dbReference>
<dbReference type="InterPro" id="IPR036787">
    <property type="entry name" value="T_IF-3_N_sf"/>
</dbReference>
<protein>
    <recommendedName>
        <fullName evidence="7">Translation initiation factor IF-3</fullName>
    </recommendedName>
</protein>
<dbReference type="GO" id="GO:0005829">
    <property type="term" value="C:cytosol"/>
    <property type="evidence" value="ECO:0007669"/>
    <property type="project" value="TreeGrafter"/>
</dbReference>
<dbReference type="InterPro" id="IPR019814">
    <property type="entry name" value="Translation_initiation_fac_3_N"/>
</dbReference>
<evidence type="ECO:0000313" key="6">
    <source>
        <dbReference type="EMBL" id="GAF70094.1"/>
    </source>
</evidence>
<evidence type="ECO:0000259" key="4">
    <source>
        <dbReference type="Pfam" id="PF00707"/>
    </source>
</evidence>
<comment type="similarity">
    <text evidence="1">Belongs to the IF-3 family.</text>
</comment>
<dbReference type="Gene3D" id="3.30.110.10">
    <property type="entry name" value="Translation initiation factor 3 (IF-3), C-terminal domain"/>
    <property type="match status" value="1"/>
</dbReference>
<dbReference type="PANTHER" id="PTHR10938:SF0">
    <property type="entry name" value="TRANSLATION INITIATION FACTOR IF-3, MITOCHONDRIAL"/>
    <property type="match status" value="1"/>
</dbReference>
<dbReference type="GO" id="GO:0016020">
    <property type="term" value="C:membrane"/>
    <property type="evidence" value="ECO:0007669"/>
    <property type="project" value="TreeGrafter"/>
</dbReference>
<dbReference type="InterPro" id="IPR019815">
    <property type="entry name" value="Translation_initiation_fac_3_C"/>
</dbReference>